<evidence type="ECO:0000313" key="1">
    <source>
        <dbReference type="EMBL" id="PYE47822.1"/>
    </source>
</evidence>
<evidence type="ECO:0000313" key="3">
    <source>
        <dbReference type="Proteomes" id="UP000247790"/>
    </source>
</evidence>
<dbReference type="AlphaFoldDB" id="A0A2V4VSX6"/>
<dbReference type="Proteomes" id="UP000509327">
    <property type="component" value="Chromosome"/>
</dbReference>
<dbReference type="EMBL" id="CP054614">
    <property type="protein sequence ID" value="QKS59077.1"/>
    <property type="molecule type" value="Genomic_DNA"/>
</dbReference>
<accession>A0A2V4VSX6</accession>
<reference evidence="2 4" key="2">
    <citation type="submission" date="2020-06" db="EMBL/GenBank/DDBJ databases">
        <title>Complete genome of Paenibacillus barcinonensis KACC11450.</title>
        <authorList>
            <person name="Kim M."/>
            <person name="Park Y.-J."/>
            <person name="Shin J.-H."/>
        </authorList>
    </citation>
    <scope>NUCLEOTIDE SEQUENCE [LARGE SCALE GENOMIC DNA]</scope>
    <source>
        <strain evidence="2 4">KACC11450</strain>
    </source>
</reference>
<keyword evidence="4" id="KW-1185">Reference proteome</keyword>
<proteinExistence type="predicted"/>
<evidence type="ECO:0000313" key="2">
    <source>
        <dbReference type="EMBL" id="QKS59077.1"/>
    </source>
</evidence>
<dbReference type="Proteomes" id="UP000247790">
    <property type="component" value="Unassembled WGS sequence"/>
</dbReference>
<protein>
    <submittedName>
        <fullName evidence="1">Uncharacterized protein</fullName>
    </submittedName>
</protein>
<sequence>MDADLINEIQEVLYELITIYELKEYSESVKSFIFPKVKYQNTLWLMPSEIPNHLKNVMWYKLQTKEEIVMALEYTDFWFNCVIVPQGAPPENFNSCLHYTEEHGVEAEDPDGMVLYIQIKDKARFIENTLPKLRYLGHIEVLEEKNRQAEG</sequence>
<organism evidence="1 3">
    <name type="scientific">Paenibacillus barcinonensis</name>
    <dbReference type="NCBI Taxonomy" id="198119"/>
    <lineage>
        <taxon>Bacteria</taxon>
        <taxon>Bacillati</taxon>
        <taxon>Bacillota</taxon>
        <taxon>Bacilli</taxon>
        <taxon>Bacillales</taxon>
        <taxon>Paenibacillaceae</taxon>
        <taxon>Paenibacillus</taxon>
    </lineage>
</organism>
<evidence type="ECO:0000313" key="4">
    <source>
        <dbReference type="Proteomes" id="UP000509327"/>
    </source>
</evidence>
<gene>
    <name evidence="1" type="ORF">DFQ00_111121</name>
    <name evidence="2" type="ORF">HUB98_24635</name>
</gene>
<name>A0A2V4VSX6_PAEBA</name>
<reference evidence="1 3" key="1">
    <citation type="submission" date="2018-06" db="EMBL/GenBank/DDBJ databases">
        <title>Genomic Encyclopedia of Type Strains, Phase III (KMG-III): the genomes of soil and plant-associated and newly described type strains.</title>
        <authorList>
            <person name="Whitman W."/>
        </authorList>
    </citation>
    <scope>NUCLEOTIDE SEQUENCE [LARGE SCALE GENOMIC DNA]</scope>
    <source>
        <strain evidence="1 3">CECT 7022</strain>
    </source>
</reference>
<dbReference type="EMBL" id="QJSW01000011">
    <property type="protein sequence ID" value="PYE47822.1"/>
    <property type="molecule type" value="Genomic_DNA"/>
</dbReference>
<dbReference type="RefSeq" id="WP_110897741.1">
    <property type="nucleotide sequence ID" value="NZ_CP054614.1"/>
</dbReference>